<sequence length="631" mass="71080">MPDSAHPSSPVRALRDAFGDPKPPDISRKITACVACRKQKIKCHMRDSQPPCVRCKKRGLSCTVNRSLQMLLEGDALWKHTLESKVQKLETALAMVAEHVQIPGLTDQLRAAEDVSTADGTPTDDVQQGLPRANHDPPQNHWDIVMDPDAGPEAPPGSYISQPITPKPRREEDLIARGIITVDKAREFFVHYQNRLDHFEYQILGDSITFEGVREASPLLTAAICMIGALHLASDDFDSCYDDFLSLSAKQTFSKRNTIHDVKALCIGAFWLSDISWTLVGAAVRIATELQLHKSFHKALNGDRGHYLRTRLYYLVYVCDHHFSIAYGRPPMTRDCEAIRNIRDFMKCQYITEEDRRLASQTLRWSLCTSIYDTFGVNVDKPLSEAEIPLLRGFSQSLNDLLMEWATKFAVNARVGNYPAKCAALQCKFVNLYLYSHAFRGSSSPLNALSEEMALELNYATNFAVSSALAIVREVISDTELQSFLNGIPTYFHVMIAFAVVFLFKISNKAPQLVRFDHVEVKREVSELLEVLKRVTAPMHQRHLLVSLTKGIDGLFQRWPEIEQQATPIVDQPRQTIGPLIPQPDMLDSSVDWMDGFLDPQFMSEYDFLTGQDMFSGGSFSAGDYALRNWA</sequence>
<evidence type="ECO:0000256" key="1">
    <source>
        <dbReference type="ARBA" id="ARBA00004123"/>
    </source>
</evidence>
<dbReference type="InterPro" id="IPR007219">
    <property type="entry name" value="XnlR_reg_dom"/>
</dbReference>
<dbReference type="GO" id="GO:0005634">
    <property type="term" value="C:nucleus"/>
    <property type="evidence" value="ECO:0007669"/>
    <property type="project" value="UniProtKB-SubCell"/>
</dbReference>
<dbReference type="CDD" id="cd12148">
    <property type="entry name" value="fungal_TF_MHR"/>
    <property type="match status" value="1"/>
</dbReference>
<organism evidence="9 10">
    <name type="scientific">Corynespora cassiicola Philippines</name>
    <dbReference type="NCBI Taxonomy" id="1448308"/>
    <lineage>
        <taxon>Eukaryota</taxon>
        <taxon>Fungi</taxon>
        <taxon>Dikarya</taxon>
        <taxon>Ascomycota</taxon>
        <taxon>Pezizomycotina</taxon>
        <taxon>Dothideomycetes</taxon>
        <taxon>Pleosporomycetidae</taxon>
        <taxon>Pleosporales</taxon>
        <taxon>Corynesporascaceae</taxon>
        <taxon>Corynespora</taxon>
    </lineage>
</organism>
<dbReference type="Proteomes" id="UP000240883">
    <property type="component" value="Unassembled WGS sequence"/>
</dbReference>
<feature type="region of interest" description="Disordered" evidence="7">
    <location>
        <begin position="1"/>
        <end position="23"/>
    </location>
</feature>
<dbReference type="PANTHER" id="PTHR31845">
    <property type="entry name" value="FINGER DOMAIN PROTEIN, PUTATIVE-RELATED"/>
    <property type="match status" value="1"/>
</dbReference>
<dbReference type="InterPro" id="IPR036864">
    <property type="entry name" value="Zn2-C6_fun-type_DNA-bd_sf"/>
</dbReference>
<dbReference type="GO" id="GO:0008270">
    <property type="term" value="F:zinc ion binding"/>
    <property type="evidence" value="ECO:0007669"/>
    <property type="project" value="InterPro"/>
</dbReference>
<dbReference type="SUPFAM" id="SSF57701">
    <property type="entry name" value="Zn2/Cys6 DNA-binding domain"/>
    <property type="match status" value="1"/>
</dbReference>
<dbReference type="CDD" id="cd00067">
    <property type="entry name" value="GAL4"/>
    <property type="match status" value="1"/>
</dbReference>
<feature type="compositionally biased region" description="Basic and acidic residues" evidence="7">
    <location>
        <begin position="13"/>
        <end position="23"/>
    </location>
</feature>
<protein>
    <recommendedName>
        <fullName evidence="8">Zn(2)-C6 fungal-type domain-containing protein</fullName>
    </recommendedName>
</protein>
<dbReference type="GO" id="GO:0000976">
    <property type="term" value="F:transcription cis-regulatory region binding"/>
    <property type="evidence" value="ECO:0007669"/>
    <property type="project" value="TreeGrafter"/>
</dbReference>
<accession>A0A2T2NW18</accession>
<keyword evidence="5" id="KW-0804">Transcription</keyword>
<proteinExistence type="predicted"/>
<reference evidence="9 10" key="1">
    <citation type="journal article" date="2018" name="Front. Microbiol.">
        <title>Genome-Wide Analysis of Corynespora cassiicola Leaf Fall Disease Putative Effectors.</title>
        <authorList>
            <person name="Lopez D."/>
            <person name="Ribeiro S."/>
            <person name="Label P."/>
            <person name="Fumanal B."/>
            <person name="Venisse J.S."/>
            <person name="Kohler A."/>
            <person name="de Oliveira R.R."/>
            <person name="Labutti K."/>
            <person name="Lipzen A."/>
            <person name="Lail K."/>
            <person name="Bauer D."/>
            <person name="Ohm R.A."/>
            <person name="Barry K.W."/>
            <person name="Spatafora J."/>
            <person name="Grigoriev I.V."/>
            <person name="Martin F.M."/>
            <person name="Pujade-Renaud V."/>
        </authorList>
    </citation>
    <scope>NUCLEOTIDE SEQUENCE [LARGE SCALE GENOMIC DNA]</scope>
    <source>
        <strain evidence="9 10">Philippines</strain>
    </source>
</reference>
<dbReference type="OrthoDB" id="4060227at2759"/>
<dbReference type="EMBL" id="KZ678132">
    <property type="protein sequence ID" value="PSN69594.1"/>
    <property type="molecule type" value="Genomic_DNA"/>
</dbReference>
<dbReference type="AlphaFoldDB" id="A0A2T2NW18"/>
<feature type="region of interest" description="Disordered" evidence="7">
    <location>
        <begin position="112"/>
        <end position="139"/>
    </location>
</feature>
<keyword evidence="10" id="KW-1185">Reference proteome</keyword>
<evidence type="ECO:0000256" key="4">
    <source>
        <dbReference type="ARBA" id="ARBA00023125"/>
    </source>
</evidence>
<evidence type="ECO:0000313" key="9">
    <source>
        <dbReference type="EMBL" id="PSN69594.1"/>
    </source>
</evidence>
<dbReference type="GO" id="GO:0000981">
    <property type="term" value="F:DNA-binding transcription factor activity, RNA polymerase II-specific"/>
    <property type="evidence" value="ECO:0007669"/>
    <property type="project" value="InterPro"/>
</dbReference>
<evidence type="ECO:0000259" key="8">
    <source>
        <dbReference type="PROSITE" id="PS50048"/>
    </source>
</evidence>
<name>A0A2T2NW18_CORCC</name>
<keyword evidence="4" id="KW-0238">DNA-binding</keyword>
<evidence type="ECO:0000256" key="3">
    <source>
        <dbReference type="ARBA" id="ARBA00023015"/>
    </source>
</evidence>
<dbReference type="SMART" id="SM00066">
    <property type="entry name" value="GAL4"/>
    <property type="match status" value="1"/>
</dbReference>
<feature type="domain" description="Zn(2)-C6 fungal-type" evidence="8">
    <location>
        <begin position="32"/>
        <end position="64"/>
    </location>
</feature>
<dbReference type="GO" id="GO:0006351">
    <property type="term" value="P:DNA-templated transcription"/>
    <property type="evidence" value="ECO:0007669"/>
    <property type="project" value="InterPro"/>
</dbReference>
<evidence type="ECO:0000313" key="10">
    <source>
        <dbReference type="Proteomes" id="UP000240883"/>
    </source>
</evidence>
<dbReference type="PANTHER" id="PTHR31845:SF17">
    <property type="entry name" value="ZN(II)2CYS6 TRANSCRIPTION FACTOR (EUROFUNG)"/>
    <property type="match status" value="1"/>
</dbReference>
<dbReference type="SMART" id="SM00906">
    <property type="entry name" value="Fungal_trans"/>
    <property type="match status" value="1"/>
</dbReference>
<dbReference type="PROSITE" id="PS50048">
    <property type="entry name" value="ZN2_CY6_FUNGAL_2"/>
    <property type="match status" value="1"/>
</dbReference>
<comment type="subcellular location">
    <subcellularLocation>
        <location evidence="1">Nucleus</location>
    </subcellularLocation>
</comment>
<dbReference type="Pfam" id="PF00172">
    <property type="entry name" value="Zn_clus"/>
    <property type="match status" value="1"/>
</dbReference>
<keyword evidence="6" id="KW-0539">Nucleus</keyword>
<dbReference type="Pfam" id="PF04082">
    <property type="entry name" value="Fungal_trans"/>
    <property type="match status" value="1"/>
</dbReference>
<dbReference type="PROSITE" id="PS00463">
    <property type="entry name" value="ZN2_CY6_FUNGAL_1"/>
    <property type="match status" value="1"/>
</dbReference>
<keyword evidence="3" id="KW-0805">Transcription regulation</keyword>
<dbReference type="InterPro" id="IPR001138">
    <property type="entry name" value="Zn2Cys6_DnaBD"/>
</dbReference>
<dbReference type="InterPro" id="IPR051089">
    <property type="entry name" value="prtT"/>
</dbReference>
<keyword evidence="2" id="KW-0479">Metal-binding</keyword>
<evidence type="ECO:0000256" key="2">
    <source>
        <dbReference type="ARBA" id="ARBA00022723"/>
    </source>
</evidence>
<evidence type="ECO:0000256" key="6">
    <source>
        <dbReference type="ARBA" id="ARBA00023242"/>
    </source>
</evidence>
<evidence type="ECO:0000256" key="7">
    <source>
        <dbReference type="SAM" id="MobiDB-lite"/>
    </source>
</evidence>
<dbReference type="Gene3D" id="4.10.240.10">
    <property type="entry name" value="Zn(2)-C6 fungal-type DNA-binding domain"/>
    <property type="match status" value="1"/>
</dbReference>
<evidence type="ECO:0000256" key="5">
    <source>
        <dbReference type="ARBA" id="ARBA00023163"/>
    </source>
</evidence>
<gene>
    <name evidence="9" type="ORF">BS50DRAFT_518944</name>
</gene>